<dbReference type="Pfam" id="PF12796">
    <property type="entry name" value="Ank_2"/>
    <property type="match status" value="2"/>
</dbReference>
<comment type="catalytic activity">
    <reaction evidence="11 13">
        <text>L-cysteinyl-[protein] + hexadecanoyl-CoA = S-hexadecanoyl-L-cysteinyl-[protein] + CoA</text>
        <dbReference type="Rhea" id="RHEA:36683"/>
        <dbReference type="Rhea" id="RHEA-COMP:10131"/>
        <dbReference type="Rhea" id="RHEA-COMP:11032"/>
        <dbReference type="ChEBI" id="CHEBI:29950"/>
        <dbReference type="ChEBI" id="CHEBI:57287"/>
        <dbReference type="ChEBI" id="CHEBI:57379"/>
        <dbReference type="ChEBI" id="CHEBI:74151"/>
        <dbReference type="EC" id="2.3.1.225"/>
    </reaction>
</comment>
<feature type="transmembrane region" description="Helical" evidence="13">
    <location>
        <begin position="448"/>
        <end position="468"/>
    </location>
</feature>
<dbReference type="PROSITE" id="PS50088">
    <property type="entry name" value="ANK_REPEAT"/>
    <property type="match status" value="3"/>
</dbReference>
<keyword evidence="7 13" id="KW-0472">Membrane</keyword>
<evidence type="ECO:0000256" key="1">
    <source>
        <dbReference type="ARBA" id="ARBA00004141"/>
    </source>
</evidence>
<dbReference type="OrthoDB" id="6781668at2759"/>
<dbReference type="PROSITE" id="PS50216">
    <property type="entry name" value="DHHC"/>
    <property type="match status" value="1"/>
</dbReference>
<evidence type="ECO:0000256" key="3">
    <source>
        <dbReference type="ARBA" id="ARBA00022692"/>
    </source>
</evidence>
<comment type="subcellular location">
    <subcellularLocation>
        <location evidence="1">Membrane</location>
        <topology evidence="1">Multi-pass membrane protein</topology>
    </subcellularLocation>
</comment>
<keyword evidence="8" id="KW-0564">Palmitate</keyword>
<reference evidence="16" key="1">
    <citation type="submission" date="2016-05" db="EMBL/GenBank/DDBJ databases">
        <title>Comparative genomics of biotechnologically important yeasts.</title>
        <authorList>
            <consortium name="DOE Joint Genome Institute"/>
            <person name="Riley R."/>
            <person name="Haridas S."/>
            <person name="Wolfe K.H."/>
            <person name="Lopes M.R."/>
            <person name="Hittinger C.T."/>
            <person name="Goker M."/>
            <person name="Salamov A."/>
            <person name="Wisecaver J."/>
            <person name="Long T.M."/>
            <person name="Aerts A.L."/>
            <person name="Barry K."/>
            <person name="Choi C."/>
            <person name="Clum A."/>
            <person name="Coughlan A.Y."/>
            <person name="Deshpande S."/>
            <person name="Douglass A.P."/>
            <person name="Hanson S.J."/>
            <person name="Klenk H.-P."/>
            <person name="Labutti K."/>
            <person name="Lapidus A."/>
            <person name="Lindquist E."/>
            <person name="Lipzen A."/>
            <person name="Meier-Kolthoff J.P."/>
            <person name="Ohm R.A."/>
            <person name="Otillar R.P."/>
            <person name="Pangilinan J."/>
            <person name="Peng Y."/>
            <person name="Rokas A."/>
            <person name="Rosa C.A."/>
            <person name="Scheuner C."/>
            <person name="Sibirny A.A."/>
            <person name="Slot J.C."/>
            <person name="Stielow J.B."/>
            <person name="Sun H."/>
            <person name="Kurtzman C.P."/>
            <person name="Blackwell M."/>
            <person name="Grigoriev I.V."/>
            <person name="Jeffries T.W."/>
        </authorList>
    </citation>
    <scope>NUCLEOTIDE SEQUENCE [LARGE SCALE GENOMIC DNA]</scope>
    <source>
        <strain evidence="16">NRRL Y-12698</strain>
    </source>
</reference>
<gene>
    <name evidence="15" type="ORF">BABINDRAFT_171167</name>
</gene>
<evidence type="ECO:0000256" key="6">
    <source>
        <dbReference type="ARBA" id="ARBA00023043"/>
    </source>
</evidence>
<dbReference type="PANTHER" id="PTHR24161">
    <property type="entry name" value="ANK_REP_REGION DOMAIN-CONTAINING PROTEIN-RELATED"/>
    <property type="match status" value="1"/>
</dbReference>
<evidence type="ECO:0000256" key="11">
    <source>
        <dbReference type="ARBA" id="ARBA00048048"/>
    </source>
</evidence>
<dbReference type="GeneID" id="30148645"/>
<dbReference type="PROSITE" id="PS50297">
    <property type="entry name" value="ANK_REP_REGION"/>
    <property type="match status" value="2"/>
</dbReference>
<evidence type="ECO:0000256" key="12">
    <source>
        <dbReference type="PROSITE-ProRule" id="PRU00023"/>
    </source>
</evidence>
<evidence type="ECO:0000313" key="15">
    <source>
        <dbReference type="EMBL" id="ODQ80116.1"/>
    </source>
</evidence>
<keyword evidence="10 13" id="KW-0012">Acyltransferase</keyword>
<evidence type="ECO:0000256" key="13">
    <source>
        <dbReference type="RuleBase" id="RU079119"/>
    </source>
</evidence>
<feature type="transmembrane region" description="Helical" evidence="13">
    <location>
        <begin position="500"/>
        <end position="520"/>
    </location>
</feature>
<dbReference type="SMART" id="SM00248">
    <property type="entry name" value="ANK"/>
    <property type="match status" value="5"/>
</dbReference>
<dbReference type="InterPro" id="IPR002110">
    <property type="entry name" value="Ankyrin_rpt"/>
</dbReference>
<keyword evidence="13" id="KW-0808">Transferase</keyword>
<feature type="repeat" description="ANK" evidence="12">
    <location>
        <begin position="81"/>
        <end position="113"/>
    </location>
</feature>
<dbReference type="Proteomes" id="UP000094336">
    <property type="component" value="Unassembled WGS sequence"/>
</dbReference>
<feature type="repeat" description="ANK" evidence="12">
    <location>
        <begin position="148"/>
        <end position="180"/>
    </location>
</feature>
<evidence type="ECO:0000256" key="2">
    <source>
        <dbReference type="ARBA" id="ARBA00010104"/>
    </source>
</evidence>
<keyword evidence="6 12" id="KW-0040">ANK repeat</keyword>
<evidence type="ECO:0000256" key="10">
    <source>
        <dbReference type="ARBA" id="ARBA00023315"/>
    </source>
</evidence>
<evidence type="ECO:0000256" key="4">
    <source>
        <dbReference type="ARBA" id="ARBA00022737"/>
    </source>
</evidence>
<keyword evidence="5 13" id="KW-1133">Transmembrane helix</keyword>
<dbReference type="Pfam" id="PF01529">
    <property type="entry name" value="DHHC"/>
    <property type="match status" value="1"/>
</dbReference>
<keyword evidence="16" id="KW-1185">Reference proteome</keyword>
<evidence type="ECO:0000259" key="14">
    <source>
        <dbReference type="Pfam" id="PF01529"/>
    </source>
</evidence>
<feature type="repeat" description="ANK" evidence="12">
    <location>
        <begin position="181"/>
        <end position="213"/>
    </location>
</feature>
<keyword evidence="9" id="KW-0449">Lipoprotein</keyword>
<dbReference type="EC" id="2.3.1.225" evidence="13"/>
<evidence type="ECO:0000256" key="7">
    <source>
        <dbReference type="ARBA" id="ARBA00023136"/>
    </source>
</evidence>
<dbReference type="GO" id="GO:0016020">
    <property type="term" value="C:membrane"/>
    <property type="evidence" value="ECO:0007669"/>
    <property type="project" value="UniProtKB-SubCell"/>
</dbReference>
<feature type="transmembrane region" description="Helical" evidence="13">
    <location>
        <begin position="322"/>
        <end position="344"/>
    </location>
</feature>
<feature type="transmembrane region" description="Helical" evidence="13">
    <location>
        <begin position="257"/>
        <end position="278"/>
    </location>
</feature>
<organism evidence="15 16">
    <name type="scientific">Babjeviella inositovora NRRL Y-12698</name>
    <dbReference type="NCBI Taxonomy" id="984486"/>
    <lineage>
        <taxon>Eukaryota</taxon>
        <taxon>Fungi</taxon>
        <taxon>Dikarya</taxon>
        <taxon>Ascomycota</taxon>
        <taxon>Saccharomycotina</taxon>
        <taxon>Pichiomycetes</taxon>
        <taxon>Serinales incertae sedis</taxon>
        <taxon>Babjeviella</taxon>
    </lineage>
</organism>
<dbReference type="InterPro" id="IPR036770">
    <property type="entry name" value="Ankyrin_rpt-contain_sf"/>
</dbReference>
<sequence>MPIMQSPQSPEESNPTLKSFMAACQTGNLPTVKDLAAVCATETFPDNITGLHWAAINNRLSVVQYLAESYPEILDVRGGDLDATPLHWACRYGLVYIADYLIKQGADPARCDSQGFNCLHLAINSSNIMLVIYILNTTDIHVDTPDPNRRTALGWAAYQGDTLSVEVCLQHGADVAQADDQGFTPLHWSYMRGTFPIIKQLLEHGADVNNTTYDGKSSFDIARDMNCLPTLKNALYETGRDRETGLMKPKLMGESTAKVATFFAPYVMLGVALAGVRLMETSDFLRLFAVFPVLALLHFLTMHLLVPNYLRTHQNALLKTPYLAGVFSASFFYCVVVWVTHFAADFLETPLAHIFFVLSAAAVYGLFSKAMFINPGYIHRPASKTDTQGHIMALMAIGKYDAQHFCIHTMVRKPLRAKYSEHSRKLIAGFDHYCPWLYNEVGVRNHKLFVGFILALEVAALCFLHLALESFDELPSVDECAVLGESLCRAATHTPFALNLFFWTCFQLIWLSFLIFTQLFQISRGLTTYEASKLYKKDHRQNPYYASVPEDLAGLTETPVEDPLPKNITLCGSFSRLLGLDQFVSAARDATSSRHQEIATDYGVKMNCLDFWFIGDTHNWRNIFYLPIDGEHNINGRTVDYYHLYKLPSKDVENLV</sequence>
<feature type="domain" description="Palmitoyltransferase DHHC" evidence="14">
    <location>
        <begin position="400"/>
        <end position="533"/>
    </location>
</feature>
<dbReference type="GO" id="GO:0019706">
    <property type="term" value="F:protein-cysteine S-palmitoyltransferase activity"/>
    <property type="evidence" value="ECO:0007669"/>
    <property type="project" value="UniProtKB-EC"/>
</dbReference>
<name>A0A1E3QQX7_9ASCO</name>
<evidence type="ECO:0000313" key="16">
    <source>
        <dbReference type="Proteomes" id="UP000094336"/>
    </source>
</evidence>
<evidence type="ECO:0000256" key="9">
    <source>
        <dbReference type="ARBA" id="ARBA00023288"/>
    </source>
</evidence>
<feature type="transmembrane region" description="Helical" evidence="13">
    <location>
        <begin position="350"/>
        <end position="367"/>
    </location>
</feature>
<accession>A0A1E3QQX7</accession>
<dbReference type="STRING" id="984486.A0A1E3QQX7"/>
<dbReference type="Gene3D" id="1.25.40.20">
    <property type="entry name" value="Ankyrin repeat-containing domain"/>
    <property type="match status" value="1"/>
</dbReference>
<comment type="domain">
    <text evidence="13">The DHHC domain is required for palmitoyltransferase activity.</text>
</comment>
<comment type="similarity">
    <text evidence="2">Belongs to the DHHC palmitoyltransferase family. AKR/ZDHHC17 subfamily.</text>
</comment>
<dbReference type="AlphaFoldDB" id="A0A1E3QQX7"/>
<dbReference type="EMBL" id="KV454430">
    <property type="protein sequence ID" value="ODQ80116.1"/>
    <property type="molecule type" value="Genomic_DNA"/>
</dbReference>
<protein>
    <recommendedName>
        <fullName evidence="13">Palmitoyltransferase</fullName>
        <ecNumber evidence="13">2.3.1.225</ecNumber>
    </recommendedName>
</protein>
<keyword evidence="4" id="KW-0677">Repeat</keyword>
<dbReference type="RefSeq" id="XP_018985444.1">
    <property type="nucleotide sequence ID" value="XM_019130792.1"/>
</dbReference>
<proteinExistence type="inferred from homology"/>
<dbReference type="InterPro" id="IPR001594">
    <property type="entry name" value="Palmitoyltrfase_DHHC"/>
</dbReference>
<keyword evidence="3 13" id="KW-0812">Transmembrane</keyword>
<evidence type="ECO:0000256" key="5">
    <source>
        <dbReference type="ARBA" id="ARBA00022989"/>
    </source>
</evidence>
<dbReference type="SUPFAM" id="SSF48403">
    <property type="entry name" value="Ankyrin repeat"/>
    <property type="match status" value="1"/>
</dbReference>
<dbReference type="PANTHER" id="PTHR24161:SF85">
    <property type="entry name" value="PALMITOYLTRANSFERASE HIP14"/>
    <property type="match status" value="1"/>
</dbReference>
<evidence type="ECO:0000256" key="8">
    <source>
        <dbReference type="ARBA" id="ARBA00023139"/>
    </source>
</evidence>
<feature type="transmembrane region" description="Helical" evidence="13">
    <location>
        <begin position="284"/>
        <end position="310"/>
    </location>
</feature>